<feature type="domain" description="ParB-like N-terminal" evidence="6">
    <location>
        <begin position="4"/>
        <end position="88"/>
    </location>
</feature>
<dbReference type="PRINTS" id="PR00508">
    <property type="entry name" value="S21N4MTFRASE"/>
</dbReference>
<keyword evidence="3 7" id="KW-0808">Transferase</keyword>
<dbReference type="PROSITE" id="PS00092">
    <property type="entry name" value="N6_MTASE"/>
    <property type="match status" value="1"/>
</dbReference>
<dbReference type="OrthoDB" id="9773571at2"/>
<organism evidence="7 8">
    <name type="scientific">Fimbriiglobus ruber</name>
    <dbReference type="NCBI Taxonomy" id="1908690"/>
    <lineage>
        <taxon>Bacteria</taxon>
        <taxon>Pseudomonadati</taxon>
        <taxon>Planctomycetota</taxon>
        <taxon>Planctomycetia</taxon>
        <taxon>Gemmatales</taxon>
        <taxon>Gemmataceae</taxon>
        <taxon>Fimbriiglobus</taxon>
    </lineage>
</organism>
<dbReference type="PIRSF" id="PIRSF036758">
    <property type="entry name" value="Aden_M_ParB"/>
    <property type="match status" value="1"/>
</dbReference>
<reference evidence="8" key="1">
    <citation type="submission" date="2017-06" db="EMBL/GenBank/DDBJ databases">
        <title>Genome analysis of Fimbriiglobus ruber SP5, the first member of the order Planctomycetales with confirmed chitinolytic capability.</title>
        <authorList>
            <person name="Ravin N.V."/>
            <person name="Rakitin A.L."/>
            <person name="Ivanova A.A."/>
            <person name="Beletsky A.V."/>
            <person name="Kulichevskaya I.S."/>
            <person name="Mardanov A.V."/>
            <person name="Dedysh S.N."/>
        </authorList>
    </citation>
    <scope>NUCLEOTIDE SEQUENCE [LARGE SCALE GENOMIC DNA]</scope>
    <source>
        <strain evidence="8">SP5</strain>
    </source>
</reference>
<accession>A0A225DCV9</accession>
<evidence type="ECO:0000256" key="3">
    <source>
        <dbReference type="ARBA" id="ARBA00022679"/>
    </source>
</evidence>
<dbReference type="InterPro" id="IPR002052">
    <property type="entry name" value="DNA_methylase_N6_adenine_CS"/>
</dbReference>
<dbReference type="GO" id="GO:0007059">
    <property type="term" value="P:chromosome segregation"/>
    <property type="evidence" value="ECO:0007669"/>
    <property type="project" value="TreeGrafter"/>
</dbReference>
<comment type="similarity">
    <text evidence="1 4">Belongs to the N(4)/N(6)-methyltransferase family.</text>
</comment>
<dbReference type="InterPro" id="IPR001091">
    <property type="entry name" value="RM_Methyltransferase"/>
</dbReference>
<dbReference type="GO" id="GO:0045881">
    <property type="term" value="P:positive regulation of sporulation resulting in formation of a cellular spore"/>
    <property type="evidence" value="ECO:0007669"/>
    <property type="project" value="TreeGrafter"/>
</dbReference>
<evidence type="ECO:0000256" key="1">
    <source>
        <dbReference type="ARBA" id="ARBA00006594"/>
    </source>
</evidence>
<dbReference type="EC" id="2.1.1.-" evidence="4"/>
<evidence type="ECO:0000259" key="6">
    <source>
        <dbReference type="SMART" id="SM00470"/>
    </source>
</evidence>
<gene>
    <name evidence="7" type="ORF">FRUB_05973</name>
</gene>
<dbReference type="GO" id="GO:0005694">
    <property type="term" value="C:chromosome"/>
    <property type="evidence" value="ECO:0007669"/>
    <property type="project" value="TreeGrafter"/>
</dbReference>
<dbReference type="InterPro" id="IPR015840">
    <property type="entry name" value="DNA_MeTrfase_ParB"/>
</dbReference>
<dbReference type="EMBL" id="NIDE01000010">
    <property type="protein sequence ID" value="OWK39410.1"/>
    <property type="molecule type" value="Genomic_DNA"/>
</dbReference>
<dbReference type="PANTHER" id="PTHR33375">
    <property type="entry name" value="CHROMOSOME-PARTITIONING PROTEIN PARB-RELATED"/>
    <property type="match status" value="1"/>
</dbReference>
<dbReference type="AlphaFoldDB" id="A0A225DCV9"/>
<evidence type="ECO:0000256" key="5">
    <source>
        <dbReference type="SAM" id="MobiDB-lite"/>
    </source>
</evidence>
<evidence type="ECO:0000256" key="2">
    <source>
        <dbReference type="ARBA" id="ARBA00022603"/>
    </source>
</evidence>
<dbReference type="Gene3D" id="3.90.1530.10">
    <property type="entry name" value="Conserved hypothetical protein from pyrococcus furiosus pfu- 392566-001, ParB domain"/>
    <property type="match status" value="1"/>
</dbReference>
<dbReference type="InterPro" id="IPR003115">
    <property type="entry name" value="ParB_N"/>
</dbReference>
<keyword evidence="8" id="KW-1185">Reference proteome</keyword>
<dbReference type="GO" id="GO:0008170">
    <property type="term" value="F:N-methyltransferase activity"/>
    <property type="evidence" value="ECO:0007669"/>
    <property type="project" value="InterPro"/>
</dbReference>
<dbReference type="SUPFAM" id="SSF53335">
    <property type="entry name" value="S-adenosyl-L-methionine-dependent methyltransferases"/>
    <property type="match status" value="1"/>
</dbReference>
<dbReference type="GO" id="GO:0032259">
    <property type="term" value="P:methylation"/>
    <property type="evidence" value="ECO:0007669"/>
    <property type="project" value="UniProtKB-KW"/>
</dbReference>
<evidence type="ECO:0000313" key="8">
    <source>
        <dbReference type="Proteomes" id="UP000214646"/>
    </source>
</evidence>
<keyword evidence="2 7" id="KW-0489">Methyltransferase</keyword>
<dbReference type="SUPFAM" id="SSF110849">
    <property type="entry name" value="ParB/Sulfiredoxin"/>
    <property type="match status" value="1"/>
</dbReference>
<protein>
    <recommendedName>
        <fullName evidence="4">Methyltransferase</fullName>
        <ecNumber evidence="4">2.1.1.-</ecNumber>
    </recommendedName>
</protein>
<dbReference type="SMART" id="SM00470">
    <property type="entry name" value="ParB"/>
    <property type="match status" value="1"/>
</dbReference>
<dbReference type="Pfam" id="PF02195">
    <property type="entry name" value="ParB_N"/>
    <property type="match status" value="1"/>
</dbReference>
<evidence type="ECO:0000256" key="4">
    <source>
        <dbReference type="RuleBase" id="RU362026"/>
    </source>
</evidence>
<dbReference type="Gene3D" id="3.40.50.150">
    <property type="entry name" value="Vaccinia Virus protein VP39"/>
    <property type="match status" value="1"/>
</dbReference>
<proteinExistence type="inferred from homology"/>
<sequence>MDVQMRPVGSITPYPGNPRDNASAVDAVAASIREFGFRQPIVVDAQDVIVVGHTRYQAAVRLGMVEVPVHVADLTPAQAKAYRLADNQTATLATWDESLLPKELADLQALDFDLALTGFSADDLARLLADPPGEPQADPDDVPEPPAEPITRPGDVWALGRHRLVCGDSTDPAVIATALNGTAADLLLTDPPYNVGYEGKTADRLTIANDDLDEPAYHRFLTSALGAAMTHLSPGGAFYVWHADLHGLTVRAACGDAGLTVRQCLVWVKPGLVLGRQDYHWRHEPCLYGWADGAAHTWLGDRSQTTVLEFGKPARNADHPTMKPVDLFAYLISNSCPAGGTVLDPFGGSGTTLIAAEQSGRTACLVELDPGYCDVIVARYEAVTGSKGVRNPA</sequence>
<name>A0A225DCV9_9BACT</name>
<dbReference type="InterPro" id="IPR050336">
    <property type="entry name" value="Chromosome_partition/occlusion"/>
</dbReference>
<dbReference type="PANTHER" id="PTHR33375:SF1">
    <property type="entry name" value="CHROMOSOME-PARTITIONING PROTEIN PARB-RELATED"/>
    <property type="match status" value="1"/>
</dbReference>
<feature type="region of interest" description="Disordered" evidence="5">
    <location>
        <begin position="127"/>
        <end position="152"/>
    </location>
</feature>
<dbReference type="RefSeq" id="WP_088256887.1">
    <property type="nucleotide sequence ID" value="NZ_NIDE01000010.1"/>
</dbReference>
<dbReference type="Proteomes" id="UP000214646">
    <property type="component" value="Unassembled WGS sequence"/>
</dbReference>
<dbReference type="GO" id="GO:0003677">
    <property type="term" value="F:DNA binding"/>
    <property type="evidence" value="ECO:0007669"/>
    <property type="project" value="InterPro"/>
</dbReference>
<dbReference type="InterPro" id="IPR036086">
    <property type="entry name" value="ParB/Sulfiredoxin_sf"/>
</dbReference>
<evidence type="ECO:0000313" key="7">
    <source>
        <dbReference type="EMBL" id="OWK39410.1"/>
    </source>
</evidence>
<comment type="caution">
    <text evidence="7">The sequence shown here is derived from an EMBL/GenBank/DDBJ whole genome shotgun (WGS) entry which is preliminary data.</text>
</comment>
<dbReference type="Pfam" id="PF01555">
    <property type="entry name" value="N6_N4_Mtase"/>
    <property type="match status" value="1"/>
</dbReference>
<dbReference type="InterPro" id="IPR029063">
    <property type="entry name" value="SAM-dependent_MTases_sf"/>
</dbReference>
<dbReference type="InterPro" id="IPR002941">
    <property type="entry name" value="DNA_methylase_N4/N6"/>
</dbReference>